<reference evidence="2 3" key="1">
    <citation type="submission" date="2019-03" db="EMBL/GenBank/DDBJ databases">
        <title>Arthrobacter sp. nov., an bacterium isolated from biocrust in Mu Us Desert.</title>
        <authorList>
            <person name="Lixiong L."/>
        </authorList>
    </citation>
    <scope>NUCLEOTIDE SEQUENCE [LARGE SCALE GENOMIC DNA]</scope>
    <source>
        <strain evidence="2 3">SLN-3</strain>
    </source>
</reference>
<proteinExistence type="predicted"/>
<evidence type="ECO:0000313" key="2">
    <source>
        <dbReference type="EMBL" id="TDK27862.1"/>
    </source>
</evidence>
<dbReference type="InterPro" id="IPR029032">
    <property type="entry name" value="AhpD-like"/>
</dbReference>
<evidence type="ECO:0000259" key="1">
    <source>
        <dbReference type="Pfam" id="PF02627"/>
    </source>
</evidence>
<dbReference type="InterPro" id="IPR003779">
    <property type="entry name" value="CMD-like"/>
</dbReference>
<dbReference type="EMBL" id="SMTK01000001">
    <property type="protein sequence ID" value="TDK27862.1"/>
    <property type="molecule type" value="Genomic_DNA"/>
</dbReference>
<dbReference type="RefSeq" id="WP_133402279.1">
    <property type="nucleotide sequence ID" value="NZ_SMTK01000001.1"/>
</dbReference>
<dbReference type="OrthoDB" id="9801997at2"/>
<protein>
    <submittedName>
        <fullName evidence="2">Carboxymuconolactone decarboxylase family protein</fullName>
    </submittedName>
</protein>
<dbReference type="Pfam" id="PF02627">
    <property type="entry name" value="CMD"/>
    <property type="match status" value="1"/>
</dbReference>
<accession>A0A4R5U2P8</accession>
<dbReference type="SUPFAM" id="SSF69118">
    <property type="entry name" value="AhpD-like"/>
    <property type="match status" value="1"/>
</dbReference>
<dbReference type="PANTHER" id="PTHR34846:SF10">
    <property type="entry name" value="CYTOPLASMIC PROTEIN"/>
    <property type="match status" value="1"/>
</dbReference>
<dbReference type="AlphaFoldDB" id="A0A4R5U2P8"/>
<feature type="domain" description="Carboxymuconolactone decarboxylase-like" evidence="1">
    <location>
        <begin position="26"/>
        <end position="102"/>
    </location>
</feature>
<dbReference type="Gene3D" id="1.20.1290.10">
    <property type="entry name" value="AhpD-like"/>
    <property type="match status" value="1"/>
</dbReference>
<name>A0A4R5U2P8_9MICC</name>
<dbReference type="NCBIfam" id="TIGR00778">
    <property type="entry name" value="ahpD_dom"/>
    <property type="match status" value="1"/>
</dbReference>
<comment type="caution">
    <text evidence="2">The sequence shown here is derived from an EMBL/GenBank/DDBJ whole genome shotgun (WGS) entry which is preliminary data.</text>
</comment>
<gene>
    <name evidence="2" type="ORF">E2F48_01725</name>
</gene>
<evidence type="ECO:0000313" key="3">
    <source>
        <dbReference type="Proteomes" id="UP000295411"/>
    </source>
</evidence>
<keyword evidence="3" id="KW-1185">Reference proteome</keyword>
<sequence length="155" mass="16828">MTIKAQPGRTNIGSEHPEPYRALAAVAKRADEAALAEGLSPLLIEMIKIRVSQLNGCAFCLRIHTMDAVGKGESAERLSVLPAWRESGYFDEKERSALALAEYITDIRDSHPNTGLYESAAAHLSPGQMSAVSWVALVINSYNRIAISSAYEVNP</sequence>
<dbReference type="InterPro" id="IPR004675">
    <property type="entry name" value="AhpD_core"/>
</dbReference>
<organism evidence="2 3">
    <name type="scientific">Arthrobacter crusticola</name>
    <dbReference type="NCBI Taxonomy" id="2547960"/>
    <lineage>
        <taxon>Bacteria</taxon>
        <taxon>Bacillati</taxon>
        <taxon>Actinomycetota</taxon>
        <taxon>Actinomycetes</taxon>
        <taxon>Micrococcales</taxon>
        <taxon>Micrococcaceae</taxon>
        <taxon>Arthrobacter</taxon>
    </lineage>
</organism>
<dbReference type="GO" id="GO:0051920">
    <property type="term" value="F:peroxiredoxin activity"/>
    <property type="evidence" value="ECO:0007669"/>
    <property type="project" value="InterPro"/>
</dbReference>
<dbReference type="Proteomes" id="UP000295411">
    <property type="component" value="Unassembled WGS sequence"/>
</dbReference>
<dbReference type="PANTHER" id="PTHR34846">
    <property type="entry name" value="4-CARBOXYMUCONOLACTONE DECARBOXYLASE FAMILY PROTEIN (AFU_ORTHOLOGUE AFUA_6G11590)"/>
    <property type="match status" value="1"/>
</dbReference>